<keyword evidence="2" id="KW-1185">Reference proteome</keyword>
<dbReference type="Proteomes" id="UP000481153">
    <property type="component" value="Unassembled WGS sequence"/>
</dbReference>
<dbReference type="EMBL" id="VJMJ01000002">
    <property type="protein sequence ID" value="KAF0745204.1"/>
    <property type="molecule type" value="Genomic_DNA"/>
</dbReference>
<dbReference type="VEuPathDB" id="FungiDB:AeMF1_003331"/>
<name>A0A6G0XX76_9STRA</name>
<sequence>MLVHASTPHALLPKPTTQENNVCYGGLKDDEFAVWLEHHPNIFTENKDELALLTSKVPLLLTAFARVYQVGDSWERVVQRVQQDTIVKDIFTLLKVFYANIDSNLVRKVLIYMQSIQLSDKDIVDFRFFYEDGLRGFCATSEIVQRLVYRVRTAKTAGHVLLKQWRGLVSNSPNRSTLGLDVEAIIKAKVCQRGIKGLCPNPVGWGIQKMFSGSSDESEALKLAIQQSKNEPGWMLLVPYTFDYPGVNMILVTKTTLVGISVTFDKSHSKLTPFFDLWGPLAESHGMEIKGLFVAPENFVTKFFYHQDYLNRTGL</sequence>
<organism evidence="1 2">
    <name type="scientific">Aphanomyces euteiches</name>
    <dbReference type="NCBI Taxonomy" id="100861"/>
    <lineage>
        <taxon>Eukaryota</taxon>
        <taxon>Sar</taxon>
        <taxon>Stramenopiles</taxon>
        <taxon>Oomycota</taxon>
        <taxon>Saprolegniomycetes</taxon>
        <taxon>Saprolegniales</taxon>
        <taxon>Verrucalvaceae</taxon>
        <taxon>Aphanomyces</taxon>
    </lineage>
</organism>
<accession>A0A6G0XX76</accession>
<protein>
    <submittedName>
        <fullName evidence="1">Uncharacterized protein</fullName>
    </submittedName>
</protein>
<proteinExistence type="predicted"/>
<evidence type="ECO:0000313" key="1">
    <source>
        <dbReference type="EMBL" id="KAF0745204.1"/>
    </source>
</evidence>
<dbReference type="AlphaFoldDB" id="A0A6G0XX76"/>
<comment type="caution">
    <text evidence="1">The sequence shown here is derived from an EMBL/GenBank/DDBJ whole genome shotgun (WGS) entry which is preliminary data.</text>
</comment>
<gene>
    <name evidence="1" type="ORF">Ae201684_000238</name>
</gene>
<evidence type="ECO:0000313" key="2">
    <source>
        <dbReference type="Proteomes" id="UP000481153"/>
    </source>
</evidence>
<reference evidence="1 2" key="1">
    <citation type="submission" date="2019-07" db="EMBL/GenBank/DDBJ databases">
        <title>Genomics analysis of Aphanomyces spp. identifies a new class of oomycete effector associated with host adaptation.</title>
        <authorList>
            <person name="Gaulin E."/>
        </authorList>
    </citation>
    <scope>NUCLEOTIDE SEQUENCE [LARGE SCALE GENOMIC DNA]</scope>
    <source>
        <strain evidence="1 2">ATCC 201684</strain>
    </source>
</reference>